<dbReference type="SUPFAM" id="SSF47413">
    <property type="entry name" value="lambda repressor-like DNA-binding domains"/>
    <property type="match status" value="1"/>
</dbReference>
<dbReference type="InterPro" id="IPR043917">
    <property type="entry name" value="DUF5753"/>
</dbReference>
<reference evidence="2 3" key="1">
    <citation type="submission" date="2015-12" db="EMBL/GenBank/DDBJ databases">
        <title>Draft genome sequence of Streptomyces silvensis ATCC 53525, a producer of novel hormone antagonists.</title>
        <authorList>
            <person name="Johnston C.W."/>
            <person name="Li Y."/>
            <person name="Magarvey N.A."/>
        </authorList>
    </citation>
    <scope>NUCLEOTIDE SEQUENCE [LARGE SCALE GENOMIC DNA]</scope>
    <source>
        <strain evidence="2 3">ATCC 53525</strain>
    </source>
</reference>
<proteinExistence type="predicted"/>
<dbReference type="RefSeq" id="WP_058848114.1">
    <property type="nucleotide sequence ID" value="NZ_LOCL01000033.1"/>
</dbReference>
<dbReference type="SMART" id="SM00530">
    <property type="entry name" value="HTH_XRE"/>
    <property type="match status" value="1"/>
</dbReference>
<evidence type="ECO:0000313" key="3">
    <source>
        <dbReference type="Proteomes" id="UP000054804"/>
    </source>
</evidence>
<dbReference type="Proteomes" id="UP000054804">
    <property type="component" value="Unassembled WGS sequence"/>
</dbReference>
<accession>A0A0W7X4M3</accession>
<dbReference type="STRING" id="1765722.AT728_09645"/>
<dbReference type="InterPro" id="IPR010982">
    <property type="entry name" value="Lambda_DNA-bd_dom_sf"/>
</dbReference>
<dbReference type="Gene3D" id="1.10.260.40">
    <property type="entry name" value="lambda repressor-like DNA-binding domains"/>
    <property type="match status" value="1"/>
</dbReference>
<evidence type="ECO:0000259" key="1">
    <source>
        <dbReference type="SMART" id="SM00530"/>
    </source>
</evidence>
<dbReference type="AlphaFoldDB" id="A0A0W7X4M3"/>
<dbReference type="InterPro" id="IPR001387">
    <property type="entry name" value="Cro/C1-type_HTH"/>
</dbReference>
<dbReference type="CDD" id="cd00093">
    <property type="entry name" value="HTH_XRE"/>
    <property type="match status" value="1"/>
</dbReference>
<sequence length="282" mass="31277">MEREAEEPGWEVDPDDEQGAAIVAFVGRQLRARREAAGMRAVEFGTAMGYGEGLVYKVESGKRIPRPEYLDKADEVLGAGGTVAVMKEDVEEARYPRKVRRLARMEARAVDLFWYGAHDIHGLLQTEEYMRALFGMQQPAYEQAEIEQGVAVRMARRAIFDRSPAPALSFVLEEVALRRPLGGRMVLRRQLERLLELGKLRAVSLQVMPTAREEHAGVGGSIEMLRFRDGSAVGRSPGVASGRPVEDAKQLRVLALRYGTIRAQALAPSESLAFIEKLLGDT</sequence>
<name>A0A0W7X4M3_9ACTN</name>
<dbReference type="OrthoDB" id="3669136at2"/>
<dbReference type="Pfam" id="PF13560">
    <property type="entry name" value="HTH_31"/>
    <property type="match status" value="1"/>
</dbReference>
<feature type="domain" description="HTH cro/C1-type" evidence="1">
    <location>
        <begin position="29"/>
        <end position="84"/>
    </location>
</feature>
<dbReference type="GO" id="GO:0003677">
    <property type="term" value="F:DNA binding"/>
    <property type="evidence" value="ECO:0007669"/>
    <property type="project" value="UniProtKB-KW"/>
</dbReference>
<dbReference type="Pfam" id="PF19054">
    <property type="entry name" value="DUF5753"/>
    <property type="match status" value="1"/>
</dbReference>
<comment type="caution">
    <text evidence="2">The sequence shown here is derived from an EMBL/GenBank/DDBJ whole genome shotgun (WGS) entry which is preliminary data.</text>
</comment>
<evidence type="ECO:0000313" key="2">
    <source>
        <dbReference type="EMBL" id="KUF17658.1"/>
    </source>
</evidence>
<gene>
    <name evidence="2" type="ORF">AT728_09645</name>
</gene>
<keyword evidence="2" id="KW-0238">DNA-binding</keyword>
<organism evidence="2 3">
    <name type="scientific">Streptomyces silvensis</name>
    <dbReference type="NCBI Taxonomy" id="1765722"/>
    <lineage>
        <taxon>Bacteria</taxon>
        <taxon>Bacillati</taxon>
        <taxon>Actinomycetota</taxon>
        <taxon>Actinomycetes</taxon>
        <taxon>Kitasatosporales</taxon>
        <taxon>Streptomycetaceae</taxon>
        <taxon>Streptomyces</taxon>
    </lineage>
</organism>
<keyword evidence="3" id="KW-1185">Reference proteome</keyword>
<dbReference type="EMBL" id="LOCL01000033">
    <property type="protein sequence ID" value="KUF17658.1"/>
    <property type="molecule type" value="Genomic_DNA"/>
</dbReference>
<protein>
    <submittedName>
        <fullName evidence="2">DNA-binding protein</fullName>
    </submittedName>
</protein>